<dbReference type="InterPro" id="IPR036388">
    <property type="entry name" value="WH-like_DNA-bd_sf"/>
</dbReference>
<protein>
    <submittedName>
        <fullName evidence="7">IclR family transcriptional regulator</fullName>
    </submittedName>
</protein>
<keyword evidence="8" id="KW-1185">Reference proteome</keyword>
<dbReference type="GO" id="GO:0003700">
    <property type="term" value="F:DNA-binding transcription factor activity"/>
    <property type="evidence" value="ECO:0007669"/>
    <property type="project" value="TreeGrafter"/>
</dbReference>
<dbReference type="Gene3D" id="1.10.10.10">
    <property type="entry name" value="Winged helix-like DNA-binding domain superfamily/Winged helix DNA-binding domain"/>
    <property type="match status" value="1"/>
</dbReference>
<dbReference type="PANTHER" id="PTHR30136:SF24">
    <property type="entry name" value="HTH-TYPE TRANSCRIPTIONAL REPRESSOR ALLR"/>
    <property type="match status" value="1"/>
</dbReference>
<dbReference type="Proteomes" id="UP000316706">
    <property type="component" value="Unassembled WGS sequence"/>
</dbReference>
<dbReference type="Gene3D" id="3.30.450.40">
    <property type="match status" value="1"/>
</dbReference>
<dbReference type="OrthoDB" id="7274111at2"/>
<evidence type="ECO:0000256" key="4">
    <source>
        <dbReference type="SAM" id="MobiDB-lite"/>
    </source>
</evidence>
<evidence type="ECO:0000313" key="8">
    <source>
        <dbReference type="Proteomes" id="UP000316706"/>
    </source>
</evidence>
<dbReference type="EMBL" id="VFPO01000001">
    <property type="protein sequence ID" value="TQM68343.1"/>
    <property type="molecule type" value="Genomic_DNA"/>
</dbReference>
<dbReference type="Pfam" id="PF01614">
    <property type="entry name" value="IclR_C"/>
    <property type="match status" value="1"/>
</dbReference>
<dbReference type="AlphaFoldDB" id="A0A543ICN3"/>
<feature type="domain" description="IclR-ED" evidence="6">
    <location>
        <begin position="92"/>
        <end position="273"/>
    </location>
</feature>
<dbReference type="InterPro" id="IPR014757">
    <property type="entry name" value="Tscrpt_reg_IclR_C"/>
</dbReference>
<evidence type="ECO:0000313" key="7">
    <source>
        <dbReference type="EMBL" id="TQM68343.1"/>
    </source>
</evidence>
<dbReference type="SUPFAM" id="SSF46785">
    <property type="entry name" value="Winged helix' DNA-binding domain"/>
    <property type="match status" value="1"/>
</dbReference>
<proteinExistence type="predicted"/>
<dbReference type="SMART" id="SM00346">
    <property type="entry name" value="HTH_ICLR"/>
    <property type="match status" value="1"/>
</dbReference>
<dbReference type="InterPro" id="IPR036390">
    <property type="entry name" value="WH_DNA-bd_sf"/>
</dbReference>
<dbReference type="GO" id="GO:0003677">
    <property type="term" value="F:DNA binding"/>
    <property type="evidence" value="ECO:0007669"/>
    <property type="project" value="UniProtKB-KW"/>
</dbReference>
<evidence type="ECO:0000256" key="2">
    <source>
        <dbReference type="ARBA" id="ARBA00023125"/>
    </source>
</evidence>
<gene>
    <name evidence="7" type="ORF">FHX41_1988</name>
</gene>
<dbReference type="GO" id="GO:0045892">
    <property type="term" value="P:negative regulation of DNA-templated transcription"/>
    <property type="evidence" value="ECO:0007669"/>
    <property type="project" value="TreeGrafter"/>
</dbReference>
<dbReference type="InterPro" id="IPR005471">
    <property type="entry name" value="Tscrpt_reg_IclR_N"/>
</dbReference>
<dbReference type="InterPro" id="IPR029016">
    <property type="entry name" value="GAF-like_dom_sf"/>
</dbReference>
<evidence type="ECO:0000256" key="3">
    <source>
        <dbReference type="ARBA" id="ARBA00023163"/>
    </source>
</evidence>
<sequence>MEGPMAASADRIRWVDNSSPPQPRKPQYPIESVDNALRILLLLGERKSLRLTEVSEYLSVASSTAHRVLAMLQYRGFVRQSSRSRAYEPGPALTEIAFSVLRQIDVREQVRPMLEKLAEHYDETVHLARLDGALVSFVDAVESNRAVRVASRMGKTLPAHVSASGKALLSQLTDEAVVALYPREELEAVTPHSLTTRTALLEDLERIRERGYATGMQESEDGVIAVAVPLGVHAGARYAVSISAPSHRKQSFGEVAVAEDLLRVAEESRSFFS</sequence>
<evidence type="ECO:0000259" key="6">
    <source>
        <dbReference type="PROSITE" id="PS51078"/>
    </source>
</evidence>
<comment type="caution">
    <text evidence="7">The sequence shown here is derived from an EMBL/GenBank/DDBJ whole genome shotgun (WGS) entry which is preliminary data.</text>
</comment>
<dbReference type="InterPro" id="IPR050707">
    <property type="entry name" value="HTH_MetabolicPath_Reg"/>
</dbReference>
<organism evidence="7 8">
    <name type="scientific">Actinomadura hallensis</name>
    <dbReference type="NCBI Taxonomy" id="337895"/>
    <lineage>
        <taxon>Bacteria</taxon>
        <taxon>Bacillati</taxon>
        <taxon>Actinomycetota</taxon>
        <taxon>Actinomycetes</taxon>
        <taxon>Streptosporangiales</taxon>
        <taxon>Thermomonosporaceae</taxon>
        <taxon>Actinomadura</taxon>
    </lineage>
</organism>
<accession>A0A543ICN3</accession>
<keyword evidence="1" id="KW-0805">Transcription regulation</keyword>
<evidence type="ECO:0000256" key="1">
    <source>
        <dbReference type="ARBA" id="ARBA00023015"/>
    </source>
</evidence>
<name>A0A543ICN3_9ACTN</name>
<feature type="domain" description="HTH iclR-type" evidence="5">
    <location>
        <begin position="30"/>
        <end position="91"/>
    </location>
</feature>
<keyword evidence="2" id="KW-0238">DNA-binding</keyword>
<reference evidence="7 8" key="1">
    <citation type="submission" date="2019-06" db="EMBL/GenBank/DDBJ databases">
        <title>Sequencing the genomes of 1000 actinobacteria strains.</title>
        <authorList>
            <person name="Klenk H.-P."/>
        </authorList>
    </citation>
    <scope>NUCLEOTIDE SEQUENCE [LARGE SCALE GENOMIC DNA]</scope>
    <source>
        <strain evidence="7 8">DSM 45043</strain>
    </source>
</reference>
<dbReference type="SUPFAM" id="SSF55781">
    <property type="entry name" value="GAF domain-like"/>
    <property type="match status" value="1"/>
</dbReference>
<feature type="region of interest" description="Disordered" evidence="4">
    <location>
        <begin position="1"/>
        <end position="29"/>
    </location>
</feature>
<dbReference type="PROSITE" id="PS51078">
    <property type="entry name" value="ICLR_ED"/>
    <property type="match status" value="1"/>
</dbReference>
<dbReference type="PROSITE" id="PS51077">
    <property type="entry name" value="HTH_ICLR"/>
    <property type="match status" value="1"/>
</dbReference>
<dbReference type="PANTHER" id="PTHR30136">
    <property type="entry name" value="HELIX-TURN-HELIX TRANSCRIPTIONAL REGULATOR, ICLR FAMILY"/>
    <property type="match status" value="1"/>
</dbReference>
<evidence type="ECO:0000259" key="5">
    <source>
        <dbReference type="PROSITE" id="PS51077"/>
    </source>
</evidence>
<dbReference type="Pfam" id="PF09339">
    <property type="entry name" value="HTH_IclR"/>
    <property type="match status" value="1"/>
</dbReference>
<keyword evidence="3" id="KW-0804">Transcription</keyword>